<dbReference type="EMBL" id="APVH01000023">
    <property type="protein sequence ID" value="EPX82351.1"/>
    <property type="molecule type" value="Genomic_DNA"/>
</dbReference>
<dbReference type="RefSeq" id="WP_020040524.1">
    <property type="nucleotide sequence ID" value="NZ_KE557275.1"/>
</dbReference>
<sequence length="323" mass="34130">MARFKTYLLAAATIFAALAIGFVMQRSETPPRAGLEGPDPVEITAITDTSSAATPRLPAGPQLAGVMLPGARVELTAAEAPDAGAQALPRENAAGGFDCAIDMSAEPRAGALAVLTVSAPCYASERLTIHHQGLMFTEVMQPDGTLQVDVPVLAERALFIASFDNGEGATATAEVTSLPFYDRVVLQWKGDTGLQLHAREFGADYFTEGHVWAASSGDITRAAQGEGGFFVRLGDDETPGARIAEVYTFPAQTAQRDGTVEISVEAEVTETTCDRTVEAQTLEHHGDAGLKVRDMSLDMPACDSAGDFLLLKNMIEDLTIAAR</sequence>
<organism evidence="1 2">
    <name type="scientific">Salipiger mucosus DSM 16094</name>
    <dbReference type="NCBI Taxonomy" id="1123237"/>
    <lineage>
        <taxon>Bacteria</taxon>
        <taxon>Pseudomonadati</taxon>
        <taxon>Pseudomonadota</taxon>
        <taxon>Alphaproteobacteria</taxon>
        <taxon>Rhodobacterales</taxon>
        <taxon>Roseobacteraceae</taxon>
        <taxon>Salipiger</taxon>
    </lineage>
</organism>
<evidence type="ECO:0000313" key="2">
    <source>
        <dbReference type="Proteomes" id="UP000015347"/>
    </source>
</evidence>
<keyword evidence="2" id="KW-1185">Reference proteome</keyword>
<evidence type="ECO:0000313" key="1">
    <source>
        <dbReference type="EMBL" id="EPX82351.1"/>
    </source>
</evidence>
<name>S9QLJ9_9RHOB</name>
<evidence type="ECO:0008006" key="3">
    <source>
        <dbReference type="Google" id="ProtNLM"/>
    </source>
</evidence>
<gene>
    <name evidence="1" type="ORF">Salmuc_04076</name>
</gene>
<comment type="caution">
    <text evidence="1">The sequence shown here is derived from an EMBL/GenBank/DDBJ whole genome shotgun (WGS) entry which is preliminary data.</text>
</comment>
<dbReference type="Proteomes" id="UP000015347">
    <property type="component" value="Unassembled WGS sequence"/>
</dbReference>
<dbReference type="STRING" id="1123237.Salmuc_04076"/>
<dbReference type="HOGENOM" id="CLU_052957_0_0_5"/>
<proteinExistence type="predicted"/>
<dbReference type="AlphaFoldDB" id="S9QLJ9"/>
<protein>
    <recommendedName>
        <fullName evidence="3">Translocase</fullName>
    </recommendedName>
</protein>
<dbReference type="eggNOG" id="ENOG502ZH0U">
    <property type="taxonomic scope" value="Bacteria"/>
</dbReference>
<accession>S9QLJ9</accession>
<dbReference type="OrthoDB" id="7956241at2"/>
<reference evidence="2" key="1">
    <citation type="journal article" date="2014" name="Stand. Genomic Sci.">
        <title>Genome sequence of the exopolysaccharide-producing Salipiger mucosus type strain (DSM 16094(T)), a moderately halophilic member of the Roseobacter clade.</title>
        <authorList>
            <person name="Riedel T."/>
            <person name="Spring S."/>
            <person name="Fiebig A."/>
            <person name="Petersen J."/>
            <person name="Kyrpides N.C."/>
            <person name="Goker M."/>
            <person name="Klenk H.P."/>
        </authorList>
    </citation>
    <scope>NUCLEOTIDE SEQUENCE [LARGE SCALE GENOMIC DNA]</scope>
    <source>
        <strain evidence="2">DSM 16094</strain>
    </source>
</reference>